<evidence type="ECO:0000256" key="1">
    <source>
        <dbReference type="ARBA" id="ARBA00022837"/>
    </source>
</evidence>
<accession>A0AAV0WJQ4</accession>
<dbReference type="GO" id="GO:0005509">
    <property type="term" value="F:calcium ion binding"/>
    <property type="evidence" value="ECO:0007669"/>
    <property type="project" value="InterPro"/>
</dbReference>
<evidence type="ECO:0000259" key="2">
    <source>
        <dbReference type="PROSITE" id="PS50222"/>
    </source>
</evidence>
<gene>
    <name evidence="3" type="ORF">MEUPH1_LOCUS11838</name>
</gene>
<reference evidence="3 4" key="1">
    <citation type="submission" date="2023-01" db="EMBL/GenBank/DDBJ databases">
        <authorList>
            <person name="Whitehead M."/>
        </authorList>
    </citation>
    <scope>NUCLEOTIDE SEQUENCE [LARGE SCALE GENOMIC DNA]</scope>
</reference>
<name>A0AAV0WJQ4_9HEMI</name>
<evidence type="ECO:0000313" key="3">
    <source>
        <dbReference type="EMBL" id="CAI6356056.1"/>
    </source>
</evidence>
<organism evidence="3 4">
    <name type="scientific">Macrosiphum euphorbiae</name>
    <name type="common">potato aphid</name>
    <dbReference type="NCBI Taxonomy" id="13131"/>
    <lineage>
        <taxon>Eukaryota</taxon>
        <taxon>Metazoa</taxon>
        <taxon>Ecdysozoa</taxon>
        <taxon>Arthropoda</taxon>
        <taxon>Hexapoda</taxon>
        <taxon>Insecta</taxon>
        <taxon>Pterygota</taxon>
        <taxon>Neoptera</taxon>
        <taxon>Paraneoptera</taxon>
        <taxon>Hemiptera</taxon>
        <taxon>Sternorrhyncha</taxon>
        <taxon>Aphidomorpha</taxon>
        <taxon>Aphidoidea</taxon>
        <taxon>Aphididae</taxon>
        <taxon>Macrosiphini</taxon>
        <taxon>Macrosiphum</taxon>
    </lineage>
</organism>
<dbReference type="AlphaFoldDB" id="A0AAV0WJQ4"/>
<protein>
    <recommendedName>
        <fullName evidence="2">EF-hand domain-containing protein</fullName>
    </recommendedName>
</protein>
<dbReference type="EMBL" id="CARXXK010000002">
    <property type="protein sequence ID" value="CAI6356056.1"/>
    <property type="molecule type" value="Genomic_DNA"/>
</dbReference>
<keyword evidence="1" id="KW-0106">Calcium</keyword>
<dbReference type="InterPro" id="IPR011992">
    <property type="entry name" value="EF-hand-dom_pair"/>
</dbReference>
<dbReference type="Proteomes" id="UP001160148">
    <property type="component" value="Unassembled WGS sequence"/>
</dbReference>
<dbReference type="PROSITE" id="PS50222">
    <property type="entry name" value="EF_HAND_2"/>
    <property type="match status" value="1"/>
</dbReference>
<dbReference type="InterPro" id="IPR018247">
    <property type="entry name" value="EF_Hand_1_Ca_BS"/>
</dbReference>
<proteinExistence type="predicted"/>
<feature type="domain" description="EF-hand" evidence="2">
    <location>
        <begin position="5"/>
        <end position="40"/>
    </location>
</feature>
<dbReference type="SUPFAM" id="SSF47473">
    <property type="entry name" value="EF-hand"/>
    <property type="match status" value="1"/>
</dbReference>
<evidence type="ECO:0000313" key="4">
    <source>
        <dbReference type="Proteomes" id="UP001160148"/>
    </source>
</evidence>
<keyword evidence="4" id="KW-1185">Reference proteome</keyword>
<dbReference type="InterPro" id="IPR002048">
    <property type="entry name" value="EF_hand_dom"/>
</dbReference>
<comment type="caution">
    <text evidence="3">The sequence shown here is derived from an EMBL/GenBank/DDBJ whole genome shotgun (WGS) entry which is preliminary data.</text>
</comment>
<sequence length="76" mass="8913">MGTVEDEAHYDSKFLGSDADENGYVSGLEFLYYFKYGVCDINRHRKLDKEQFSPAMWLVESKLKRGLIHQIHFPLK</sequence>
<dbReference type="PROSITE" id="PS00018">
    <property type="entry name" value="EF_HAND_1"/>
    <property type="match status" value="1"/>
</dbReference>